<evidence type="ECO:0000313" key="4">
    <source>
        <dbReference type="EMBL" id="SFN71145.1"/>
    </source>
</evidence>
<keyword evidence="5" id="KW-1185">Reference proteome</keyword>
<dbReference type="Pfam" id="PF00975">
    <property type="entry name" value="Thioesterase"/>
    <property type="match status" value="2"/>
</dbReference>
<accession>A0A1I5B8V7</accession>
<dbReference type="RefSeq" id="WP_245737338.1">
    <property type="nucleotide sequence ID" value="NZ_CAWRAH010000031.1"/>
</dbReference>
<dbReference type="STRING" id="53341.SAMN05421579_11661"/>
<dbReference type="PANTHER" id="PTHR11487:SF0">
    <property type="entry name" value="S-ACYL FATTY ACID SYNTHASE THIOESTERASE, MEDIUM CHAIN"/>
    <property type="match status" value="1"/>
</dbReference>
<evidence type="ECO:0000313" key="5">
    <source>
        <dbReference type="Proteomes" id="UP000199011"/>
    </source>
</evidence>
<dbReference type="Proteomes" id="UP000199011">
    <property type="component" value="Unassembled WGS sequence"/>
</dbReference>
<comment type="similarity">
    <text evidence="1">Belongs to the thioesterase family.</text>
</comment>
<dbReference type="AlphaFoldDB" id="A0A1I5B8V7"/>
<organism evidence="4 5">
    <name type="scientific">Xenorhabdus japonica</name>
    <dbReference type="NCBI Taxonomy" id="53341"/>
    <lineage>
        <taxon>Bacteria</taxon>
        <taxon>Pseudomonadati</taxon>
        <taxon>Pseudomonadota</taxon>
        <taxon>Gammaproteobacteria</taxon>
        <taxon>Enterobacterales</taxon>
        <taxon>Morganellaceae</taxon>
        <taxon>Xenorhabdus</taxon>
    </lineage>
</organism>
<protein>
    <submittedName>
        <fullName evidence="4">Thioesterase domain-containing protein</fullName>
    </submittedName>
</protein>
<dbReference type="GO" id="GO:0008610">
    <property type="term" value="P:lipid biosynthetic process"/>
    <property type="evidence" value="ECO:0007669"/>
    <property type="project" value="TreeGrafter"/>
</dbReference>
<dbReference type="Gene3D" id="3.40.50.1820">
    <property type="entry name" value="alpha/beta hydrolase"/>
    <property type="match status" value="2"/>
</dbReference>
<evidence type="ECO:0000256" key="2">
    <source>
        <dbReference type="ARBA" id="ARBA00022801"/>
    </source>
</evidence>
<dbReference type="SMART" id="SM00824">
    <property type="entry name" value="PKS_TE"/>
    <property type="match status" value="1"/>
</dbReference>
<keyword evidence="2" id="KW-0378">Hydrolase</keyword>
<name>A0A1I5B8V7_9GAMM</name>
<evidence type="ECO:0000256" key="1">
    <source>
        <dbReference type="ARBA" id="ARBA00007169"/>
    </source>
</evidence>
<gene>
    <name evidence="4" type="ORF">SAMN05421579_11661</name>
</gene>
<dbReference type="PANTHER" id="PTHR11487">
    <property type="entry name" value="THIOESTERASE"/>
    <property type="match status" value="1"/>
</dbReference>
<feature type="domain" description="Thioesterase TesA-like" evidence="3">
    <location>
        <begin position="321"/>
        <end position="565"/>
    </location>
</feature>
<proteinExistence type="inferred from homology"/>
<reference evidence="5" key="1">
    <citation type="submission" date="2016-10" db="EMBL/GenBank/DDBJ databases">
        <authorList>
            <person name="Varghese N."/>
            <person name="Submissions S."/>
        </authorList>
    </citation>
    <scope>NUCLEOTIDE SEQUENCE [LARGE SCALE GENOMIC DNA]</scope>
    <source>
        <strain evidence="5">DSM 16522</strain>
    </source>
</reference>
<evidence type="ECO:0000259" key="3">
    <source>
        <dbReference type="SMART" id="SM00824"/>
    </source>
</evidence>
<dbReference type="InterPro" id="IPR029058">
    <property type="entry name" value="AB_hydrolase_fold"/>
</dbReference>
<dbReference type="InterPro" id="IPR020802">
    <property type="entry name" value="TesA-like"/>
</dbReference>
<sequence>MTTLFSHPTLKDLTLAISEHFDQTASPFDANPVPLSPAGSLSPFFLVHETSGDPLVYSPLAALLPPNLPVYALQALGIHTLEHPPVSIEALATCHVQAIRRIQPHGPYRLAGWSIGGLIAYEIAQQLISDGETVEFLGMIDSYNHANKDNNESATTTDQSVNKDARRIKLLIDLLRTQKSIDDEHALEELYNLSSLEQVLDHCIEHQWLSTGITREDILLRFYTAEMTTQLGQEYIAQKSSLPIHLYTADDLVNEDIWRNWYGTVSHNSVLHPIGGTHLSIMYPPLLNQIVDSITENLQVVPSFDPHVIIQQGSQSISPLFCMPGAGASPSSLLELAISFPQQLPVYALQARGFTVEHNFPYTSVEGAARAYIQNIRQIQPHGPYHLLGHSFGGWIAFEMALQLQAGGERVSDLILIDTDEPNQQGSALKSVNRIETLMELIDIYNMLLDQPIPLTRQDFDGREPDEQIQYLHNALVKVGLFSAKTPISLLQGVIRVMHANLNTGYIPRTRYEGIVHLINAEKGDLDERRTRETQWSLHATELNTMLVPGNHMTMLSMPQVEQWLTELWQKLDYMNTPNSAFKTWSNWPTRGRQDLVS</sequence>
<dbReference type="GO" id="GO:0016787">
    <property type="term" value="F:hydrolase activity"/>
    <property type="evidence" value="ECO:0007669"/>
    <property type="project" value="UniProtKB-KW"/>
</dbReference>
<dbReference type="EMBL" id="FOVO01000016">
    <property type="protein sequence ID" value="SFN71145.1"/>
    <property type="molecule type" value="Genomic_DNA"/>
</dbReference>
<dbReference type="SUPFAM" id="SSF53474">
    <property type="entry name" value="alpha/beta-Hydrolases"/>
    <property type="match status" value="2"/>
</dbReference>
<dbReference type="InterPro" id="IPR012223">
    <property type="entry name" value="TEII"/>
</dbReference>
<dbReference type="InterPro" id="IPR001031">
    <property type="entry name" value="Thioesterase"/>
</dbReference>